<feature type="compositionally biased region" description="Polar residues" evidence="1">
    <location>
        <begin position="99"/>
        <end position="114"/>
    </location>
</feature>
<feature type="region of interest" description="Disordered" evidence="1">
    <location>
        <begin position="41"/>
        <end position="140"/>
    </location>
</feature>
<evidence type="ECO:0000313" key="2">
    <source>
        <dbReference type="EMBL" id="CAI8022868.1"/>
    </source>
</evidence>
<comment type="caution">
    <text evidence="2">The sequence shown here is derived from an EMBL/GenBank/DDBJ whole genome shotgun (WGS) entry which is preliminary data.</text>
</comment>
<accession>A0AA35WIM9</accession>
<name>A0AA35WIM9_GEOBA</name>
<protein>
    <submittedName>
        <fullName evidence="2">Uncharacterized protein</fullName>
    </submittedName>
</protein>
<dbReference type="AlphaFoldDB" id="A0AA35WIM9"/>
<evidence type="ECO:0000313" key="3">
    <source>
        <dbReference type="Proteomes" id="UP001174909"/>
    </source>
</evidence>
<feature type="compositionally biased region" description="Polar residues" evidence="1">
    <location>
        <begin position="120"/>
        <end position="140"/>
    </location>
</feature>
<reference evidence="2" key="1">
    <citation type="submission" date="2023-03" db="EMBL/GenBank/DDBJ databases">
        <authorList>
            <person name="Steffen K."/>
            <person name="Cardenas P."/>
        </authorList>
    </citation>
    <scope>NUCLEOTIDE SEQUENCE</scope>
</reference>
<feature type="compositionally biased region" description="Basic and acidic residues" evidence="1">
    <location>
        <begin position="41"/>
        <end position="54"/>
    </location>
</feature>
<evidence type="ECO:0000256" key="1">
    <source>
        <dbReference type="SAM" id="MobiDB-lite"/>
    </source>
</evidence>
<organism evidence="2 3">
    <name type="scientific">Geodia barretti</name>
    <name type="common">Barrett's horny sponge</name>
    <dbReference type="NCBI Taxonomy" id="519541"/>
    <lineage>
        <taxon>Eukaryota</taxon>
        <taxon>Metazoa</taxon>
        <taxon>Porifera</taxon>
        <taxon>Demospongiae</taxon>
        <taxon>Heteroscleromorpha</taxon>
        <taxon>Tetractinellida</taxon>
        <taxon>Astrophorina</taxon>
        <taxon>Geodiidae</taxon>
        <taxon>Geodia</taxon>
    </lineage>
</organism>
<sequence length="140" mass="15603">MAMEDQEWMCWQVDGEDIDFEAQKRELERLEQARRDRLVAEELQHDLSTDREMSSECLTDPTEIPPPSSHSEALEPPGECREEVAEPALRFKVSDATPGPSSTRSFSPLDTAPSSLPPLSRQTVLSRTTLTAGSQTLTSD</sequence>
<dbReference type="EMBL" id="CASHTH010001979">
    <property type="protein sequence ID" value="CAI8022868.1"/>
    <property type="molecule type" value="Genomic_DNA"/>
</dbReference>
<keyword evidence="3" id="KW-1185">Reference proteome</keyword>
<proteinExistence type="predicted"/>
<gene>
    <name evidence="2" type="ORF">GBAR_LOCUS13384</name>
</gene>
<dbReference type="Proteomes" id="UP001174909">
    <property type="component" value="Unassembled WGS sequence"/>
</dbReference>